<comment type="caution">
    <text evidence="2">The sequence shown here is derived from an EMBL/GenBank/DDBJ whole genome shotgun (WGS) entry which is preliminary data.</text>
</comment>
<dbReference type="EMBL" id="BGZK01000423">
    <property type="protein sequence ID" value="GBP42771.1"/>
    <property type="molecule type" value="Genomic_DNA"/>
</dbReference>
<organism evidence="2 3">
    <name type="scientific">Eumeta variegata</name>
    <name type="common">Bagworm moth</name>
    <name type="synonym">Eumeta japonica</name>
    <dbReference type="NCBI Taxonomy" id="151549"/>
    <lineage>
        <taxon>Eukaryota</taxon>
        <taxon>Metazoa</taxon>
        <taxon>Ecdysozoa</taxon>
        <taxon>Arthropoda</taxon>
        <taxon>Hexapoda</taxon>
        <taxon>Insecta</taxon>
        <taxon>Pterygota</taxon>
        <taxon>Neoptera</taxon>
        <taxon>Endopterygota</taxon>
        <taxon>Lepidoptera</taxon>
        <taxon>Glossata</taxon>
        <taxon>Ditrysia</taxon>
        <taxon>Tineoidea</taxon>
        <taxon>Psychidae</taxon>
        <taxon>Oiketicinae</taxon>
        <taxon>Eumeta</taxon>
    </lineage>
</organism>
<dbReference type="AlphaFoldDB" id="A0A4C1VVH4"/>
<proteinExistence type="predicted"/>
<reference evidence="2 3" key="1">
    <citation type="journal article" date="2019" name="Commun. Biol.">
        <title>The bagworm genome reveals a unique fibroin gene that provides high tensile strength.</title>
        <authorList>
            <person name="Kono N."/>
            <person name="Nakamura H."/>
            <person name="Ohtoshi R."/>
            <person name="Tomita M."/>
            <person name="Numata K."/>
            <person name="Arakawa K."/>
        </authorList>
    </citation>
    <scope>NUCLEOTIDE SEQUENCE [LARGE SCALE GENOMIC DNA]</scope>
</reference>
<sequence length="83" mass="9692">MRSMRREDSAELVNTEASEEGPRERAKSRMRCVPKEILFYFVPEEARDYKQSRVEVRMSLMPQEIFEGEDSEAAHQNSPRAKG</sequence>
<dbReference type="Proteomes" id="UP000299102">
    <property type="component" value="Unassembled WGS sequence"/>
</dbReference>
<protein>
    <submittedName>
        <fullName evidence="2">Uncharacterized protein</fullName>
    </submittedName>
</protein>
<keyword evidence="3" id="KW-1185">Reference proteome</keyword>
<evidence type="ECO:0000313" key="2">
    <source>
        <dbReference type="EMBL" id="GBP42771.1"/>
    </source>
</evidence>
<feature type="region of interest" description="Disordered" evidence="1">
    <location>
        <begin position="1"/>
        <end position="28"/>
    </location>
</feature>
<evidence type="ECO:0000256" key="1">
    <source>
        <dbReference type="SAM" id="MobiDB-lite"/>
    </source>
</evidence>
<gene>
    <name evidence="2" type="ORF">EVAR_23409_1</name>
</gene>
<name>A0A4C1VVH4_EUMVA</name>
<evidence type="ECO:0000313" key="3">
    <source>
        <dbReference type="Proteomes" id="UP000299102"/>
    </source>
</evidence>
<accession>A0A4C1VVH4</accession>